<evidence type="ECO:0000259" key="1">
    <source>
        <dbReference type="Pfam" id="PF05048"/>
    </source>
</evidence>
<dbReference type="Pfam" id="PF05048">
    <property type="entry name" value="NosD"/>
    <property type="match status" value="1"/>
</dbReference>
<dbReference type="Gene3D" id="2.160.20.10">
    <property type="entry name" value="Single-stranded right-handed beta-helix, Pectin lyase-like"/>
    <property type="match status" value="2"/>
</dbReference>
<proteinExistence type="predicted"/>
<dbReference type="OrthoDB" id="2488735at2"/>
<feature type="domain" description="Periplasmic copper-binding protein NosD beta helix" evidence="1">
    <location>
        <begin position="372"/>
        <end position="494"/>
    </location>
</feature>
<dbReference type="SMART" id="SM00710">
    <property type="entry name" value="PbH1"/>
    <property type="match status" value="9"/>
</dbReference>
<accession>A0A1C0ZSI9</accession>
<dbReference type="InterPro" id="IPR006626">
    <property type="entry name" value="PbH1"/>
</dbReference>
<dbReference type="AlphaFoldDB" id="A0A1C0ZSI9"/>
<reference evidence="3" key="1">
    <citation type="submission" date="2016-05" db="EMBL/GenBank/DDBJ databases">
        <title>Paenibacillus oryzae. sp. nov., isolated from the rice root.</title>
        <authorList>
            <person name="Zhang J."/>
            <person name="Zhang X."/>
        </authorList>
    </citation>
    <scope>NUCLEOTIDE SEQUENCE [LARGE SCALE GENOMIC DNA]</scope>
    <source>
        <strain evidence="3">KCTC13222</strain>
    </source>
</reference>
<dbReference type="InterPro" id="IPR012334">
    <property type="entry name" value="Pectin_lyas_fold"/>
</dbReference>
<dbReference type="STRING" id="512399.A8709_04910"/>
<gene>
    <name evidence="2" type="ORF">A8709_04910</name>
</gene>
<evidence type="ECO:0000313" key="3">
    <source>
        <dbReference type="Proteomes" id="UP000093309"/>
    </source>
</evidence>
<dbReference type="InterPro" id="IPR011050">
    <property type="entry name" value="Pectin_lyase_fold/virulence"/>
</dbReference>
<comment type="caution">
    <text evidence="2">The sequence shown here is derived from an EMBL/GenBank/DDBJ whole genome shotgun (WGS) entry which is preliminary data.</text>
</comment>
<protein>
    <recommendedName>
        <fullName evidence="1">Periplasmic copper-binding protein NosD beta helix domain-containing protein</fullName>
    </recommendedName>
</protein>
<name>A0A1C0ZSI9_9BACL</name>
<sequence length="805" mass="89200">MARIYSITATDLVTYGIVTGFPVKPYVKSNYVNANNNIIGINKVLQYAYDNGYNHVVFPRADYAVCYPNPIITKSNLTIDFNFSNLKVIYDSDVRSPFDLTTNPIIQFSGSVILCTTPYTHIQNLNLIGDRIDRSFSSSAEKAIETTYGIRFGTGANYCSVRNCNLSQFMGDAISLGYTPYSGFDIGTMEFGSIDFKSGTTINGLTTNSLRSANFIALPSKIKSFTMIGLGYAPTTSIPGSVYSLNFYKSDNSFISSNTDVRTRDKVSVPKNAAKIKITFEGNGTLDDGCLPGNPPYWIYLIEQGLSDDVIIEHNEIHRNHRGGILLGTNNVTIQHNYFHDNAVPQDYDIDGIPSFTDFTRYCINTEDNVGHNCKIRNNVFDTTRMAIALRGEFNEITGNEFRHCVYGVILYNLNNCVITNNYFYFANLYGYEFDNFHRSWIIENNIVINSSLNFPGSGGSVASISNNVFTNNTVVDSPVQILNFRNNTFKNNSKFNVNNDLTKIEQCVFIDNSSIYVNAMPTSLDIISRCKFINSRIRVQNSSVVTVRDSDFQEGQYEYSTGLNTHTLINCTINNPTKPLVFSSSMYDIGSVRHNLIIDNCIISLGSIPLIQSFFWGNVSIKGSKITYSRSKASNQGLLDGYGSVLGDVEFINSIISSSPEKTSADMVSARTIKKMNCTFTNFELINVTAEIQSDKMSTMPTAGYYYLSQQVIKVPLVTGGNMGWICTQEGIANAKSWVASTNYETGWRINAKGHVYEVISGGGKSGVSQPAWTAVSGATYTDGALTWKEIGLLAVLRPFGNIY</sequence>
<dbReference type="SUPFAM" id="SSF51126">
    <property type="entry name" value="Pectin lyase-like"/>
    <property type="match status" value="3"/>
</dbReference>
<dbReference type="EMBL" id="LYPC01000028">
    <property type="protein sequence ID" value="OCT11045.1"/>
    <property type="molecule type" value="Genomic_DNA"/>
</dbReference>
<evidence type="ECO:0000313" key="2">
    <source>
        <dbReference type="EMBL" id="OCT11045.1"/>
    </source>
</evidence>
<dbReference type="InterPro" id="IPR007742">
    <property type="entry name" value="NosD_dom"/>
</dbReference>
<dbReference type="RefSeq" id="WP_065857725.1">
    <property type="nucleotide sequence ID" value="NZ_LYPC01000028.1"/>
</dbReference>
<organism evidence="2 3">
    <name type="scientific">Paenibacillus pectinilyticus</name>
    <dbReference type="NCBI Taxonomy" id="512399"/>
    <lineage>
        <taxon>Bacteria</taxon>
        <taxon>Bacillati</taxon>
        <taxon>Bacillota</taxon>
        <taxon>Bacilli</taxon>
        <taxon>Bacillales</taxon>
        <taxon>Paenibacillaceae</taxon>
        <taxon>Paenibacillus</taxon>
    </lineage>
</organism>
<keyword evidence="3" id="KW-1185">Reference proteome</keyword>
<dbReference type="Proteomes" id="UP000093309">
    <property type="component" value="Unassembled WGS sequence"/>
</dbReference>